<reference evidence="5 6" key="1">
    <citation type="journal article" date="2016" name="Nat. Commun.">
        <title>Thousands of microbial genomes shed light on interconnected biogeochemical processes in an aquifer system.</title>
        <authorList>
            <person name="Anantharaman K."/>
            <person name="Brown C.T."/>
            <person name="Hug L.A."/>
            <person name="Sharon I."/>
            <person name="Castelle C.J."/>
            <person name="Probst A.J."/>
            <person name="Thomas B.C."/>
            <person name="Singh A."/>
            <person name="Wilkins M.J."/>
            <person name="Karaoz U."/>
            <person name="Brodie E.L."/>
            <person name="Williams K.H."/>
            <person name="Hubbard S.S."/>
            <person name="Banfield J.F."/>
        </authorList>
    </citation>
    <scope>NUCLEOTIDE SEQUENCE [LARGE SCALE GENOMIC DNA]</scope>
</reference>
<name>A0A1F7WDN3_9BACT</name>
<feature type="domain" description="Tyr recombinase" evidence="4">
    <location>
        <begin position="1"/>
        <end position="113"/>
    </location>
</feature>
<keyword evidence="3" id="KW-0233">DNA recombination</keyword>
<evidence type="ECO:0000313" key="5">
    <source>
        <dbReference type="EMBL" id="OGM00903.1"/>
    </source>
</evidence>
<sequence>MLKNGLRDFSYMPMTPDLAARLIGWSKSRGLVFGQPNGQPLTSELARAALKRISKRASLRNLGWHVLRHTYATQLVSAGVSIRTVQELPGHADIKMTMRYAHVAPAALHEAILVLPKLNGLKPVQEEFGQPAVNRPAESSLPTPHATQTETRIFAELPTKTRLREETRSW</sequence>
<keyword evidence="2" id="KW-0238">DNA-binding</keyword>
<dbReference type="Proteomes" id="UP000176988">
    <property type="component" value="Unassembled WGS sequence"/>
</dbReference>
<dbReference type="AlphaFoldDB" id="A0A1F7WDN3"/>
<dbReference type="InterPro" id="IPR013762">
    <property type="entry name" value="Integrase-like_cat_sf"/>
</dbReference>
<dbReference type="SUPFAM" id="SSF56349">
    <property type="entry name" value="DNA breaking-rejoining enzymes"/>
    <property type="match status" value="1"/>
</dbReference>
<evidence type="ECO:0000259" key="4">
    <source>
        <dbReference type="PROSITE" id="PS51898"/>
    </source>
</evidence>
<dbReference type="EMBL" id="MGFG01000021">
    <property type="protein sequence ID" value="OGM00903.1"/>
    <property type="molecule type" value="Genomic_DNA"/>
</dbReference>
<dbReference type="STRING" id="1802424.A2480_00180"/>
<dbReference type="PANTHER" id="PTHR30349:SF41">
    <property type="entry name" value="INTEGRASE_RECOMBINASE PROTEIN MJ0367-RELATED"/>
    <property type="match status" value="1"/>
</dbReference>
<proteinExistence type="inferred from homology"/>
<organism evidence="5 6">
    <name type="scientific">Candidatus Uhrbacteria bacterium RIFOXYC2_FULL_47_19</name>
    <dbReference type="NCBI Taxonomy" id="1802424"/>
    <lineage>
        <taxon>Bacteria</taxon>
        <taxon>Candidatus Uhriibacteriota</taxon>
    </lineage>
</organism>
<evidence type="ECO:0000256" key="2">
    <source>
        <dbReference type="ARBA" id="ARBA00023125"/>
    </source>
</evidence>
<dbReference type="GO" id="GO:0015074">
    <property type="term" value="P:DNA integration"/>
    <property type="evidence" value="ECO:0007669"/>
    <property type="project" value="InterPro"/>
</dbReference>
<evidence type="ECO:0000256" key="1">
    <source>
        <dbReference type="ARBA" id="ARBA00008857"/>
    </source>
</evidence>
<comment type="similarity">
    <text evidence="1">Belongs to the 'phage' integrase family.</text>
</comment>
<dbReference type="InterPro" id="IPR011010">
    <property type="entry name" value="DNA_brk_join_enz"/>
</dbReference>
<gene>
    <name evidence="5" type="ORF">A2480_00180</name>
</gene>
<accession>A0A1F7WDN3</accession>
<dbReference type="Gene3D" id="1.10.443.10">
    <property type="entry name" value="Intergrase catalytic core"/>
    <property type="match status" value="1"/>
</dbReference>
<dbReference type="PANTHER" id="PTHR30349">
    <property type="entry name" value="PHAGE INTEGRASE-RELATED"/>
    <property type="match status" value="1"/>
</dbReference>
<protein>
    <recommendedName>
        <fullName evidence="4">Tyr recombinase domain-containing protein</fullName>
    </recommendedName>
</protein>
<comment type="caution">
    <text evidence="5">The sequence shown here is derived from an EMBL/GenBank/DDBJ whole genome shotgun (WGS) entry which is preliminary data.</text>
</comment>
<evidence type="ECO:0000256" key="3">
    <source>
        <dbReference type="ARBA" id="ARBA00023172"/>
    </source>
</evidence>
<dbReference type="PROSITE" id="PS51898">
    <property type="entry name" value="TYR_RECOMBINASE"/>
    <property type="match status" value="1"/>
</dbReference>
<dbReference type="Pfam" id="PF00589">
    <property type="entry name" value="Phage_integrase"/>
    <property type="match status" value="1"/>
</dbReference>
<dbReference type="InterPro" id="IPR002104">
    <property type="entry name" value="Integrase_catalytic"/>
</dbReference>
<dbReference type="GO" id="GO:0003677">
    <property type="term" value="F:DNA binding"/>
    <property type="evidence" value="ECO:0007669"/>
    <property type="project" value="UniProtKB-KW"/>
</dbReference>
<dbReference type="InterPro" id="IPR050090">
    <property type="entry name" value="Tyrosine_recombinase_XerCD"/>
</dbReference>
<dbReference type="GO" id="GO:0006310">
    <property type="term" value="P:DNA recombination"/>
    <property type="evidence" value="ECO:0007669"/>
    <property type="project" value="UniProtKB-KW"/>
</dbReference>
<evidence type="ECO:0000313" key="6">
    <source>
        <dbReference type="Proteomes" id="UP000176988"/>
    </source>
</evidence>